<sequence>MKLTNSFSSLTNMLGEFVAIQKTPEFKPCSVSMQELDRAVKEEKKSYSLKHREQHGGRPRFLSVGNVGEEVSSNPAGGVVRRSSAGVRRRERPTSLIEFVKQRMSPSRRNEVITEEEEEAQQLGRKQSIRSTQSERLQIQIV</sequence>
<dbReference type="AlphaFoldDB" id="A0A0B1S3E3"/>
<evidence type="ECO:0000313" key="3">
    <source>
        <dbReference type="Proteomes" id="UP000053660"/>
    </source>
</evidence>
<keyword evidence="3" id="KW-1185">Reference proteome</keyword>
<protein>
    <submittedName>
        <fullName evidence="2">Uncharacterized protein</fullName>
    </submittedName>
</protein>
<feature type="region of interest" description="Disordered" evidence="1">
    <location>
        <begin position="102"/>
        <end position="142"/>
    </location>
</feature>
<evidence type="ECO:0000313" key="2">
    <source>
        <dbReference type="EMBL" id="KHJ77715.1"/>
    </source>
</evidence>
<gene>
    <name evidence="2" type="ORF">OESDEN_22665</name>
</gene>
<accession>A0A0B1S3E3</accession>
<name>A0A0B1S3E3_OESDE</name>
<dbReference type="OrthoDB" id="5873488at2759"/>
<feature type="region of interest" description="Disordered" evidence="1">
    <location>
        <begin position="44"/>
        <end position="88"/>
    </location>
</feature>
<reference evidence="2 3" key="1">
    <citation type="submission" date="2014-03" db="EMBL/GenBank/DDBJ databases">
        <title>Draft genome of the hookworm Oesophagostomum dentatum.</title>
        <authorList>
            <person name="Mitreva M."/>
        </authorList>
    </citation>
    <scope>NUCLEOTIDE SEQUENCE [LARGE SCALE GENOMIC DNA]</scope>
    <source>
        <strain evidence="2 3">OD-Hann</strain>
    </source>
</reference>
<dbReference type="EMBL" id="KN610489">
    <property type="protein sequence ID" value="KHJ77715.1"/>
    <property type="molecule type" value="Genomic_DNA"/>
</dbReference>
<proteinExistence type="predicted"/>
<dbReference type="Proteomes" id="UP000053660">
    <property type="component" value="Unassembled WGS sequence"/>
</dbReference>
<evidence type="ECO:0000256" key="1">
    <source>
        <dbReference type="SAM" id="MobiDB-lite"/>
    </source>
</evidence>
<feature type="compositionally biased region" description="Polar residues" evidence="1">
    <location>
        <begin position="129"/>
        <end position="142"/>
    </location>
</feature>
<feature type="compositionally biased region" description="Basic and acidic residues" evidence="1">
    <location>
        <begin position="44"/>
        <end position="56"/>
    </location>
</feature>
<organism evidence="2 3">
    <name type="scientific">Oesophagostomum dentatum</name>
    <name type="common">Nodular worm</name>
    <dbReference type="NCBI Taxonomy" id="61180"/>
    <lineage>
        <taxon>Eukaryota</taxon>
        <taxon>Metazoa</taxon>
        <taxon>Ecdysozoa</taxon>
        <taxon>Nematoda</taxon>
        <taxon>Chromadorea</taxon>
        <taxon>Rhabditida</taxon>
        <taxon>Rhabditina</taxon>
        <taxon>Rhabditomorpha</taxon>
        <taxon>Strongyloidea</taxon>
        <taxon>Strongylidae</taxon>
        <taxon>Oesophagostomum</taxon>
    </lineage>
</organism>
<feature type="compositionally biased region" description="Low complexity" evidence="1">
    <location>
        <begin position="76"/>
        <end position="86"/>
    </location>
</feature>